<feature type="compositionally biased region" description="Basic and acidic residues" evidence="1">
    <location>
        <begin position="29"/>
        <end position="45"/>
    </location>
</feature>
<protein>
    <submittedName>
        <fullName evidence="3">Uncharacterized protein</fullName>
    </submittedName>
</protein>
<dbReference type="EMBL" id="JABANN010000173">
    <property type="protein sequence ID" value="KAF4667849.1"/>
    <property type="molecule type" value="Genomic_DNA"/>
</dbReference>
<organism evidence="3 4">
    <name type="scientific">Perkinsus olseni</name>
    <name type="common">Perkinsus atlanticus</name>
    <dbReference type="NCBI Taxonomy" id="32597"/>
    <lineage>
        <taxon>Eukaryota</taxon>
        <taxon>Sar</taxon>
        <taxon>Alveolata</taxon>
        <taxon>Perkinsozoa</taxon>
        <taxon>Perkinsea</taxon>
        <taxon>Perkinsida</taxon>
        <taxon>Perkinsidae</taxon>
        <taxon>Perkinsus</taxon>
    </lineage>
</organism>
<name>A0A7J6M8L3_PEROL</name>
<sequence>MKPLFVVSIALSIGITLAILEGASEADDIDPRNVQDDPARSEFSPHDGSVLPAPAALDAYFLVKSVKGSSSDQLGVHRGGTLPDKYLKCQYCEDCINSVFGIIAYPPCWTYASKCGGGLTCACCSKLSD</sequence>
<evidence type="ECO:0000256" key="1">
    <source>
        <dbReference type="SAM" id="MobiDB-lite"/>
    </source>
</evidence>
<dbReference type="Proteomes" id="UP000572268">
    <property type="component" value="Unassembled WGS sequence"/>
</dbReference>
<gene>
    <name evidence="3" type="ORF">FOL46_002333</name>
</gene>
<dbReference type="AlphaFoldDB" id="A0A7J6M8L3"/>
<accession>A0A7J6M8L3</accession>
<feature type="region of interest" description="Disordered" evidence="1">
    <location>
        <begin position="28"/>
        <end position="50"/>
    </location>
</feature>
<keyword evidence="2" id="KW-0732">Signal</keyword>
<comment type="caution">
    <text evidence="3">The sequence shown here is derived from an EMBL/GenBank/DDBJ whole genome shotgun (WGS) entry which is preliminary data.</text>
</comment>
<feature type="signal peptide" evidence="2">
    <location>
        <begin position="1"/>
        <end position="26"/>
    </location>
</feature>
<evidence type="ECO:0000313" key="3">
    <source>
        <dbReference type="EMBL" id="KAF4667849.1"/>
    </source>
</evidence>
<proteinExistence type="predicted"/>
<reference evidence="3 4" key="1">
    <citation type="submission" date="2020-04" db="EMBL/GenBank/DDBJ databases">
        <title>Perkinsus olseni comparative genomics.</title>
        <authorList>
            <person name="Bogema D.R."/>
        </authorList>
    </citation>
    <scope>NUCLEOTIDE SEQUENCE [LARGE SCALE GENOMIC DNA]</scope>
    <source>
        <strain evidence="3">ATCC PRA-31</strain>
    </source>
</reference>
<feature type="chain" id="PRO_5029873662" evidence="2">
    <location>
        <begin position="27"/>
        <end position="129"/>
    </location>
</feature>
<evidence type="ECO:0000256" key="2">
    <source>
        <dbReference type="SAM" id="SignalP"/>
    </source>
</evidence>
<evidence type="ECO:0000313" key="4">
    <source>
        <dbReference type="Proteomes" id="UP000572268"/>
    </source>
</evidence>